<reference evidence="3" key="1">
    <citation type="submission" date="2022-11" db="EMBL/GenBank/DDBJ databases">
        <authorList>
            <person name="Petersen C."/>
        </authorList>
    </citation>
    <scope>NUCLEOTIDE SEQUENCE</scope>
    <source>
        <strain evidence="3">IBT 30761</strain>
    </source>
</reference>
<comment type="caution">
    <text evidence="3">The sequence shown here is derived from an EMBL/GenBank/DDBJ whole genome shotgun (WGS) entry which is preliminary data.</text>
</comment>
<dbReference type="EMBL" id="JAPQKI010000005">
    <property type="protein sequence ID" value="KAJ5099063.1"/>
    <property type="molecule type" value="Genomic_DNA"/>
</dbReference>
<gene>
    <name evidence="3" type="ORF">N7532_006064</name>
</gene>
<evidence type="ECO:0000256" key="2">
    <source>
        <dbReference type="SAM" id="SignalP"/>
    </source>
</evidence>
<name>A0A9W9FF34_9EURO</name>
<protein>
    <recommendedName>
        <fullName evidence="5">GPI anchored serine-threonine rich protein</fullName>
    </recommendedName>
</protein>
<evidence type="ECO:0000256" key="1">
    <source>
        <dbReference type="SAM" id="MobiDB-lite"/>
    </source>
</evidence>
<evidence type="ECO:0008006" key="5">
    <source>
        <dbReference type="Google" id="ProtNLM"/>
    </source>
</evidence>
<dbReference type="OrthoDB" id="2507140at2759"/>
<dbReference type="RefSeq" id="XP_056474717.1">
    <property type="nucleotide sequence ID" value="XM_056618558.1"/>
</dbReference>
<feature type="signal peptide" evidence="2">
    <location>
        <begin position="1"/>
        <end position="18"/>
    </location>
</feature>
<organism evidence="3 4">
    <name type="scientific">Penicillium argentinense</name>
    <dbReference type="NCBI Taxonomy" id="1131581"/>
    <lineage>
        <taxon>Eukaryota</taxon>
        <taxon>Fungi</taxon>
        <taxon>Dikarya</taxon>
        <taxon>Ascomycota</taxon>
        <taxon>Pezizomycotina</taxon>
        <taxon>Eurotiomycetes</taxon>
        <taxon>Eurotiomycetidae</taxon>
        <taxon>Eurotiales</taxon>
        <taxon>Aspergillaceae</taxon>
        <taxon>Penicillium</taxon>
    </lineage>
</organism>
<keyword evidence="4" id="KW-1185">Reference proteome</keyword>
<feature type="region of interest" description="Disordered" evidence="1">
    <location>
        <begin position="103"/>
        <end position="166"/>
    </location>
</feature>
<evidence type="ECO:0000313" key="4">
    <source>
        <dbReference type="Proteomes" id="UP001149074"/>
    </source>
</evidence>
<sequence>MHPLTTFLLLTSSIIISAQDTTTTGGTTSATSKCAAQDVVNQCILTENFTLESCAPADWDCLCAGSKNVVDCYNNCPDHPNRASAQQVRAQNCENARVYGSATSVPSSTTTISSTSSSVEPTATSSKDEDEVDGHNEGIVQGRPTQSLSGLEANNDSEDSRTSRGVRVGPGWVGVLGIVVGFLI</sequence>
<feature type="compositionally biased region" description="Low complexity" evidence="1">
    <location>
        <begin position="103"/>
        <end position="125"/>
    </location>
</feature>
<feature type="chain" id="PRO_5040745325" description="GPI anchored serine-threonine rich protein" evidence="2">
    <location>
        <begin position="19"/>
        <end position="184"/>
    </location>
</feature>
<proteinExistence type="predicted"/>
<feature type="compositionally biased region" description="Polar residues" evidence="1">
    <location>
        <begin position="143"/>
        <end position="154"/>
    </location>
</feature>
<dbReference type="Proteomes" id="UP001149074">
    <property type="component" value="Unassembled WGS sequence"/>
</dbReference>
<reference evidence="3" key="2">
    <citation type="journal article" date="2023" name="IMA Fungus">
        <title>Comparative genomic study of the Penicillium genus elucidates a diverse pangenome and 15 lateral gene transfer events.</title>
        <authorList>
            <person name="Petersen C."/>
            <person name="Sorensen T."/>
            <person name="Nielsen M.R."/>
            <person name="Sondergaard T.E."/>
            <person name="Sorensen J.L."/>
            <person name="Fitzpatrick D.A."/>
            <person name="Frisvad J.C."/>
            <person name="Nielsen K.L."/>
        </authorList>
    </citation>
    <scope>NUCLEOTIDE SEQUENCE</scope>
    <source>
        <strain evidence="3">IBT 30761</strain>
    </source>
</reference>
<accession>A0A9W9FF34</accession>
<keyword evidence="2" id="KW-0732">Signal</keyword>
<dbReference type="AlphaFoldDB" id="A0A9W9FF34"/>
<dbReference type="GeneID" id="81357537"/>
<evidence type="ECO:0000313" key="3">
    <source>
        <dbReference type="EMBL" id="KAJ5099063.1"/>
    </source>
</evidence>